<name>A0A8H5D590_9AGAR</name>
<protein>
    <recommendedName>
        <fullName evidence="1">NADH:flavin oxidoreductase/NADH oxidase N-terminal domain-containing protein</fullName>
    </recommendedName>
</protein>
<evidence type="ECO:0000259" key="1">
    <source>
        <dbReference type="Pfam" id="PF00724"/>
    </source>
</evidence>
<gene>
    <name evidence="2" type="ORF">D9758_007930</name>
</gene>
<dbReference type="InterPro" id="IPR013785">
    <property type="entry name" value="Aldolase_TIM"/>
</dbReference>
<dbReference type="EMBL" id="JAACJM010000065">
    <property type="protein sequence ID" value="KAF5352966.1"/>
    <property type="molecule type" value="Genomic_DNA"/>
</dbReference>
<sequence>MSTSNLFRPIKFGDITLKHRVALAPLTRLRVDENHVPLPIVKEMYAQRASAPGTLLITEATLIDARAGGNAHTPGIWSDEQIAAWKKVTSAVHAKGSFIYFSGL</sequence>
<reference evidence="2 3" key="1">
    <citation type="journal article" date="2020" name="ISME J.">
        <title>Uncovering the hidden diversity of litter-decomposition mechanisms in mushroom-forming fungi.</title>
        <authorList>
            <person name="Floudas D."/>
            <person name="Bentzer J."/>
            <person name="Ahren D."/>
            <person name="Johansson T."/>
            <person name="Persson P."/>
            <person name="Tunlid A."/>
        </authorList>
    </citation>
    <scope>NUCLEOTIDE SEQUENCE [LARGE SCALE GENOMIC DNA]</scope>
    <source>
        <strain evidence="2 3">CBS 291.85</strain>
    </source>
</reference>
<dbReference type="Gene3D" id="3.20.20.70">
    <property type="entry name" value="Aldolase class I"/>
    <property type="match status" value="1"/>
</dbReference>
<evidence type="ECO:0000313" key="2">
    <source>
        <dbReference type="EMBL" id="KAF5352966.1"/>
    </source>
</evidence>
<dbReference type="GO" id="GO:0010181">
    <property type="term" value="F:FMN binding"/>
    <property type="evidence" value="ECO:0007669"/>
    <property type="project" value="InterPro"/>
</dbReference>
<dbReference type="SUPFAM" id="SSF51395">
    <property type="entry name" value="FMN-linked oxidoreductases"/>
    <property type="match status" value="1"/>
</dbReference>
<feature type="domain" description="NADH:flavin oxidoreductase/NADH oxidase N-terminal" evidence="1">
    <location>
        <begin position="5"/>
        <end position="100"/>
    </location>
</feature>
<evidence type="ECO:0000313" key="3">
    <source>
        <dbReference type="Proteomes" id="UP000559256"/>
    </source>
</evidence>
<dbReference type="AlphaFoldDB" id="A0A8H5D590"/>
<dbReference type="OrthoDB" id="276546at2759"/>
<organism evidence="2 3">
    <name type="scientific">Tetrapyrgos nigripes</name>
    <dbReference type="NCBI Taxonomy" id="182062"/>
    <lineage>
        <taxon>Eukaryota</taxon>
        <taxon>Fungi</taxon>
        <taxon>Dikarya</taxon>
        <taxon>Basidiomycota</taxon>
        <taxon>Agaricomycotina</taxon>
        <taxon>Agaricomycetes</taxon>
        <taxon>Agaricomycetidae</taxon>
        <taxon>Agaricales</taxon>
        <taxon>Marasmiineae</taxon>
        <taxon>Marasmiaceae</taxon>
        <taxon>Tetrapyrgos</taxon>
    </lineage>
</organism>
<dbReference type="PANTHER" id="PTHR22893:SF91">
    <property type="entry name" value="NADPH DEHYDROGENASE 2-RELATED"/>
    <property type="match status" value="1"/>
</dbReference>
<dbReference type="GO" id="GO:0003959">
    <property type="term" value="F:NADPH dehydrogenase activity"/>
    <property type="evidence" value="ECO:0007669"/>
    <property type="project" value="TreeGrafter"/>
</dbReference>
<dbReference type="InterPro" id="IPR001155">
    <property type="entry name" value="OxRdtase_FMN_N"/>
</dbReference>
<dbReference type="Pfam" id="PF00724">
    <property type="entry name" value="Oxidored_FMN"/>
    <property type="match status" value="1"/>
</dbReference>
<proteinExistence type="predicted"/>
<keyword evidence="3" id="KW-1185">Reference proteome</keyword>
<dbReference type="PANTHER" id="PTHR22893">
    <property type="entry name" value="NADH OXIDOREDUCTASE-RELATED"/>
    <property type="match status" value="1"/>
</dbReference>
<comment type="caution">
    <text evidence="2">The sequence shown here is derived from an EMBL/GenBank/DDBJ whole genome shotgun (WGS) entry which is preliminary data.</text>
</comment>
<dbReference type="InterPro" id="IPR045247">
    <property type="entry name" value="Oye-like"/>
</dbReference>
<accession>A0A8H5D590</accession>
<dbReference type="Proteomes" id="UP000559256">
    <property type="component" value="Unassembled WGS sequence"/>
</dbReference>